<dbReference type="STRING" id="1276229.SSYRP_v1c01590"/>
<dbReference type="KEGG" id="ssyr:SSYRP_v1c01590"/>
<dbReference type="OrthoDB" id="9809356at2"/>
<dbReference type="GO" id="GO:0004326">
    <property type="term" value="F:tetrahydrofolylpolyglutamate synthase activity"/>
    <property type="evidence" value="ECO:0007669"/>
    <property type="project" value="UniProtKB-EC"/>
</dbReference>
<dbReference type="GO" id="GO:0008841">
    <property type="term" value="F:dihydrofolate synthase activity"/>
    <property type="evidence" value="ECO:0007669"/>
    <property type="project" value="TreeGrafter"/>
</dbReference>
<dbReference type="PATRIC" id="fig|1276229.3.peg.159"/>
<keyword evidence="3" id="KW-0436">Ligase</keyword>
<dbReference type="InterPro" id="IPR036615">
    <property type="entry name" value="Mur_ligase_C_dom_sf"/>
</dbReference>
<dbReference type="GO" id="GO:0046872">
    <property type="term" value="F:metal ion binding"/>
    <property type="evidence" value="ECO:0007669"/>
    <property type="project" value="UniProtKB-KW"/>
</dbReference>
<dbReference type="Gene3D" id="3.40.1190.10">
    <property type="entry name" value="Mur-like, catalytic domain"/>
    <property type="match status" value="1"/>
</dbReference>
<dbReference type="RefSeq" id="WP_016340415.1">
    <property type="nucleotide sequence ID" value="NC_021284.1"/>
</dbReference>
<dbReference type="InterPro" id="IPR036565">
    <property type="entry name" value="Mur-like_cat_sf"/>
</dbReference>
<dbReference type="eggNOG" id="COG0285">
    <property type="taxonomic scope" value="Bacteria"/>
</dbReference>
<dbReference type="Proteomes" id="UP000013963">
    <property type="component" value="Chromosome"/>
</dbReference>
<evidence type="ECO:0000256" key="9">
    <source>
        <dbReference type="ARBA" id="ARBA00047493"/>
    </source>
</evidence>
<dbReference type="EC" id="6.3.2.17" evidence="2"/>
<keyword evidence="7" id="KW-0460">Magnesium</keyword>
<dbReference type="InterPro" id="IPR001645">
    <property type="entry name" value="Folylpolyglutamate_synth"/>
</dbReference>
<keyword evidence="4" id="KW-0479">Metal-binding</keyword>
<evidence type="ECO:0000256" key="6">
    <source>
        <dbReference type="ARBA" id="ARBA00022840"/>
    </source>
</evidence>
<sequence>MDVKKKIFKSNLFSKTYNLKKLLAEKYDNAQNKIKVINVIGTNGKGSVSNYLQKQLMNSFPKVGLLTSPAFLKHNERIKINNDFISDRNLKKLWKAVQGEAKEYQLTFFEIWVLMTIRYFIIEKVEVAVIEAGIGGELDATNVFANQWGVLLTSVSLDHTEILGPTVEEIALSKIKIWRGECPVYLSNSCQKYLPTIQEIVPGDKITVAEKYQHAINYFQEFNVGLVIAFLKNNNLPINYDLFKTPPLLGRFTILSKSPYFIIDGAHNVEGIEACIQAFEELEHLDKENTVVLYAASKKKDFQSALAILKEHFGSKLYITNFKNPLAWEIDDVVFNNKVKKWEQFLKQNKNKNILVCGSLYFIPLVYKFYVERM</sequence>
<dbReference type="GO" id="GO:0005737">
    <property type="term" value="C:cytoplasm"/>
    <property type="evidence" value="ECO:0007669"/>
    <property type="project" value="TreeGrafter"/>
</dbReference>
<evidence type="ECO:0000259" key="10">
    <source>
        <dbReference type="Pfam" id="PF02875"/>
    </source>
</evidence>
<name>R4UHZ0_9MOLU</name>
<evidence type="ECO:0000256" key="7">
    <source>
        <dbReference type="ARBA" id="ARBA00022842"/>
    </source>
</evidence>
<evidence type="ECO:0000256" key="2">
    <source>
        <dbReference type="ARBA" id="ARBA00013025"/>
    </source>
</evidence>
<dbReference type="Pfam" id="PF02875">
    <property type="entry name" value="Mur_ligase_C"/>
    <property type="match status" value="1"/>
</dbReference>
<protein>
    <recommendedName>
        <fullName evidence="2">tetrahydrofolate synthase</fullName>
        <ecNumber evidence="2">6.3.2.17</ecNumber>
    </recommendedName>
    <alternativeName>
        <fullName evidence="8">Tetrahydrofolylpolyglutamate synthase</fullName>
    </alternativeName>
</protein>
<organism evidence="11 12">
    <name type="scientific">Spiroplasma syrphidicola EA-1</name>
    <dbReference type="NCBI Taxonomy" id="1276229"/>
    <lineage>
        <taxon>Bacteria</taxon>
        <taxon>Bacillati</taxon>
        <taxon>Mycoplasmatota</taxon>
        <taxon>Mollicutes</taxon>
        <taxon>Entomoplasmatales</taxon>
        <taxon>Spiroplasmataceae</taxon>
        <taxon>Spiroplasma</taxon>
    </lineage>
</organism>
<evidence type="ECO:0000256" key="3">
    <source>
        <dbReference type="ARBA" id="ARBA00022598"/>
    </source>
</evidence>
<keyword evidence="12" id="KW-1185">Reference proteome</keyword>
<dbReference type="PANTHER" id="PTHR11136">
    <property type="entry name" value="FOLYLPOLYGLUTAMATE SYNTHASE-RELATED"/>
    <property type="match status" value="1"/>
</dbReference>
<evidence type="ECO:0000256" key="8">
    <source>
        <dbReference type="ARBA" id="ARBA00030592"/>
    </source>
</evidence>
<dbReference type="SUPFAM" id="SSF53244">
    <property type="entry name" value="MurD-like peptide ligases, peptide-binding domain"/>
    <property type="match status" value="1"/>
</dbReference>
<dbReference type="GO" id="GO:0005524">
    <property type="term" value="F:ATP binding"/>
    <property type="evidence" value="ECO:0007669"/>
    <property type="project" value="UniProtKB-KW"/>
</dbReference>
<proteinExistence type="inferred from homology"/>
<dbReference type="InterPro" id="IPR004101">
    <property type="entry name" value="Mur_ligase_C"/>
</dbReference>
<evidence type="ECO:0000256" key="1">
    <source>
        <dbReference type="ARBA" id="ARBA00008276"/>
    </source>
</evidence>
<dbReference type="NCBIfam" id="TIGR01499">
    <property type="entry name" value="folC"/>
    <property type="match status" value="1"/>
</dbReference>
<dbReference type="EMBL" id="CP005078">
    <property type="protein sequence ID" value="AGM25755.1"/>
    <property type="molecule type" value="Genomic_DNA"/>
</dbReference>
<dbReference type="AlphaFoldDB" id="R4UHZ0"/>
<dbReference type="Gene3D" id="3.90.190.20">
    <property type="entry name" value="Mur ligase, C-terminal domain"/>
    <property type="match status" value="1"/>
</dbReference>
<evidence type="ECO:0000313" key="12">
    <source>
        <dbReference type="Proteomes" id="UP000013963"/>
    </source>
</evidence>
<dbReference type="PANTHER" id="PTHR11136:SF0">
    <property type="entry name" value="DIHYDROFOLATE SYNTHETASE-RELATED"/>
    <property type="match status" value="1"/>
</dbReference>
<dbReference type="HOGENOM" id="CLU_015869_1_1_14"/>
<evidence type="ECO:0000256" key="5">
    <source>
        <dbReference type="ARBA" id="ARBA00022741"/>
    </source>
</evidence>
<feature type="domain" description="Mur ligase C-terminal" evidence="10">
    <location>
        <begin position="250"/>
        <end position="334"/>
    </location>
</feature>
<evidence type="ECO:0000256" key="4">
    <source>
        <dbReference type="ARBA" id="ARBA00022723"/>
    </source>
</evidence>
<dbReference type="SUPFAM" id="SSF53623">
    <property type="entry name" value="MurD-like peptide ligases, catalytic domain"/>
    <property type="match status" value="1"/>
</dbReference>
<accession>R4UHZ0</accession>
<keyword evidence="6" id="KW-0067">ATP-binding</keyword>
<keyword evidence="5" id="KW-0547">Nucleotide-binding</keyword>
<comment type="catalytic activity">
    <reaction evidence="9">
        <text>(6S)-5,6,7,8-tetrahydrofolyl-(gamma-L-Glu)(n) + L-glutamate + ATP = (6S)-5,6,7,8-tetrahydrofolyl-(gamma-L-Glu)(n+1) + ADP + phosphate + H(+)</text>
        <dbReference type="Rhea" id="RHEA:10580"/>
        <dbReference type="Rhea" id="RHEA-COMP:14738"/>
        <dbReference type="Rhea" id="RHEA-COMP:14740"/>
        <dbReference type="ChEBI" id="CHEBI:15378"/>
        <dbReference type="ChEBI" id="CHEBI:29985"/>
        <dbReference type="ChEBI" id="CHEBI:30616"/>
        <dbReference type="ChEBI" id="CHEBI:43474"/>
        <dbReference type="ChEBI" id="CHEBI:141005"/>
        <dbReference type="ChEBI" id="CHEBI:456216"/>
        <dbReference type="EC" id="6.3.2.17"/>
    </reaction>
</comment>
<reference evidence="11 12" key="1">
    <citation type="journal article" date="2013" name="Genome Biol. Evol.">
        <title>Complete genomes of two dipteran-associated spiroplasmas provided insights into the origin, dynamics, and impacts of viral invasion in spiroplasma.</title>
        <authorList>
            <person name="Ku C."/>
            <person name="Lo W.S."/>
            <person name="Chen L.L."/>
            <person name="Kuo C.H."/>
        </authorList>
    </citation>
    <scope>NUCLEOTIDE SEQUENCE [LARGE SCALE GENOMIC DNA]</scope>
    <source>
        <strain evidence="11">EA-1</strain>
    </source>
</reference>
<evidence type="ECO:0000313" key="11">
    <source>
        <dbReference type="EMBL" id="AGM25755.1"/>
    </source>
</evidence>
<comment type="similarity">
    <text evidence="1">Belongs to the folylpolyglutamate synthase family.</text>
</comment>
<gene>
    <name evidence="11" type="primary">folC</name>
    <name evidence="11" type="ORF">SSYRP_v1c01590</name>
</gene>